<dbReference type="STRING" id="52670.A0A2I4D3P6"/>
<organism evidence="2 3">
    <name type="scientific">Austrofundulus limnaeus</name>
    <name type="common">Annual killifish</name>
    <dbReference type="NCBI Taxonomy" id="52670"/>
    <lineage>
        <taxon>Eukaryota</taxon>
        <taxon>Metazoa</taxon>
        <taxon>Chordata</taxon>
        <taxon>Craniata</taxon>
        <taxon>Vertebrata</taxon>
        <taxon>Euteleostomi</taxon>
        <taxon>Actinopterygii</taxon>
        <taxon>Neopterygii</taxon>
        <taxon>Teleostei</taxon>
        <taxon>Neoteleostei</taxon>
        <taxon>Acanthomorphata</taxon>
        <taxon>Ovalentaria</taxon>
        <taxon>Atherinomorphae</taxon>
        <taxon>Cyprinodontiformes</taxon>
        <taxon>Rivulidae</taxon>
        <taxon>Austrofundulus</taxon>
    </lineage>
</organism>
<feature type="transmembrane region" description="Helical" evidence="1">
    <location>
        <begin position="21"/>
        <end position="42"/>
    </location>
</feature>
<keyword evidence="2" id="KW-1185">Reference proteome</keyword>
<dbReference type="InterPro" id="IPR016821">
    <property type="entry name" value="G0S2"/>
</dbReference>
<dbReference type="OrthoDB" id="9373743at2759"/>
<dbReference type="RefSeq" id="XP_013886870.1">
    <property type="nucleotide sequence ID" value="XM_014031416.1"/>
</dbReference>
<evidence type="ECO:0000256" key="1">
    <source>
        <dbReference type="SAM" id="Phobius"/>
    </source>
</evidence>
<evidence type="ECO:0000313" key="3">
    <source>
        <dbReference type="RefSeq" id="XP_013886870.1"/>
    </source>
</evidence>
<keyword evidence="1" id="KW-1133">Transmembrane helix</keyword>
<name>A0A2I4D3P6_AUSLI</name>
<accession>A0A2I4D3P6</accession>
<proteinExistence type="predicted"/>
<protein>
    <submittedName>
        <fullName evidence="3">G0/G1 switch protein 2</fullName>
    </submittedName>
</protein>
<dbReference type="InParanoid" id="A0A2I4D3P6"/>
<dbReference type="PANTHER" id="PTHR15570">
    <property type="entry name" value="G0/G1 SWITCH PROTEIN 2"/>
    <property type="match status" value="1"/>
</dbReference>
<dbReference type="Pfam" id="PF15103">
    <property type="entry name" value="G0-G1_switch_2"/>
    <property type="match status" value="1"/>
</dbReference>
<dbReference type="Proteomes" id="UP000192220">
    <property type="component" value="Unplaced"/>
</dbReference>
<sequence length="112" mass="12854">MENRDMMPFTKQMLQQRPSWSLLKLYALGSTLALLGMLGGMMEMILLPFLHHDTTEEETDTFLIQQRTDRRSSLPPSAWLCLGVEDMMEGWSEAKHLEPAVQRSSANRFHAS</sequence>
<dbReference type="KEGG" id="alim:106534700"/>
<evidence type="ECO:0000313" key="2">
    <source>
        <dbReference type="Proteomes" id="UP000192220"/>
    </source>
</evidence>
<dbReference type="PANTHER" id="PTHR15570:SF2">
    <property type="entry name" value="G0_G1 SWITCH PROTEIN 2"/>
    <property type="match status" value="1"/>
</dbReference>
<keyword evidence="1" id="KW-0812">Transmembrane</keyword>
<dbReference type="GeneID" id="106534700"/>
<reference evidence="3" key="1">
    <citation type="submission" date="2025-08" db="UniProtKB">
        <authorList>
            <consortium name="RefSeq"/>
        </authorList>
    </citation>
    <scope>IDENTIFICATION</scope>
    <source>
        <strain evidence="3">Quisiro</strain>
        <tissue evidence="3">Liver</tissue>
    </source>
</reference>
<keyword evidence="1" id="KW-0472">Membrane</keyword>
<gene>
    <name evidence="3" type="primary">LOC106534700</name>
</gene>
<dbReference type="AlphaFoldDB" id="A0A2I4D3P6"/>